<evidence type="ECO:0000256" key="6">
    <source>
        <dbReference type="SAM" id="MobiDB-lite"/>
    </source>
</evidence>
<dbReference type="InterPro" id="IPR049899">
    <property type="entry name" value="Znf_C2HC_C3H"/>
</dbReference>
<accession>A0A814NFI5</accession>
<sequence length="372" mass="43019">MDTNDETYDSETNDYDEDVGQVSESQTIPVYANVQTYPCSTCGRSFNSESLRRHQAVCKNALQKQPRKIFDTGKQRATDSDVPYKATRETTQFYKNGRQPKVDNSKNKTTNWREGHNELVRTIRQARQVTQAIENDAPLPKQIPSQAPSDYIECEYCHRHFNKFSAERHIPFCEAQHKRKQAHSTVTATHNVYTPPRNNGRSERVNNNEHQINSAPSKLVTRRPQKINEEKEYRKPTVNSNAYRRPTFQEPMKAHSNGSSSNFHNPRLIKARNTTGNYLRGMRRPDRTGDLEQSKNESTSYYQQHIAEMKTRALKVNPRPSQTKTDDDYQHHETQIPRGPTLAKHCHECGEAFPTERAKFCCECGEKRFGIE</sequence>
<evidence type="ECO:0000313" key="8">
    <source>
        <dbReference type="EMBL" id="CAF1092865.1"/>
    </source>
</evidence>
<dbReference type="GO" id="GO:0008270">
    <property type="term" value="F:zinc ion binding"/>
    <property type="evidence" value="ECO:0007669"/>
    <property type="project" value="UniProtKB-KW"/>
</dbReference>
<evidence type="ECO:0000256" key="3">
    <source>
        <dbReference type="ARBA" id="ARBA00022771"/>
    </source>
</evidence>
<evidence type="ECO:0000256" key="4">
    <source>
        <dbReference type="ARBA" id="ARBA00022833"/>
    </source>
</evidence>
<dbReference type="Pfam" id="PF13913">
    <property type="entry name" value="zf-C2HC_2"/>
    <property type="match status" value="2"/>
</dbReference>
<feature type="domain" description="C2HC/C3H-type" evidence="7">
    <location>
        <begin position="35"/>
        <end position="64"/>
    </location>
</feature>
<evidence type="ECO:0000259" key="7">
    <source>
        <dbReference type="PROSITE" id="PS52027"/>
    </source>
</evidence>
<evidence type="ECO:0000256" key="2">
    <source>
        <dbReference type="ARBA" id="ARBA00022737"/>
    </source>
</evidence>
<evidence type="ECO:0000256" key="1">
    <source>
        <dbReference type="ARBA" id="ARBA00022723"/>
    </source>
</evidence>
<evidence type="ECO:0000256" key="5">
    <source>
        <dbReference type="PROSITE-ProRule" id="PRU01371"/>
    </source>
</evidence>
<dbReference type="InterPro" id="IPR026319">
    <property type="entry name" value="ZC2HC1A/B-like"/>
</dbReference>
<keyword evidence="1" id="KW-0479">Metal-binding</keyword>
<organism evidence="8 9">
    <name type="scientific">Adineta ricciae</name>
    <name type="common">Rotifer</name>
    <dbReference type="NCBI Taxonomy" id="249248"/>
    <lineage>
        <taxon>Eukaryota</taxon>
        <taxon>Metazoa</taxon>
        <taxon>Spiralia</taxon>
        <taxon>Gnathifera</taxon>
        <taxon>Rotifera</taxon>
        <taxon>Eurotatoria</taxon>
        <taxon>Bdelloidea</taxon>
        <taxon>Adinetida</taxon>
        <taxon>Adinetidae</taxon>
        <taxon>Adineta</taxon>
    </lineage>
</organism>
<feature type="compositionally biased region" description="Acidic residues" evidence="6">
    <location>
        <begin position="1"/>
        <end position="19"/>
    </location>
</feature>
<comment type="caution">
    <text evidence="8">The sequence shown here is derived from an EMBL/GenBank/DDBJ whole genome shotgun (WGS) entry which is preliminary data.</text>
</comment>
<feature type="domain" description="C2HC/C3H-type" evidence="7">
    <location>
        <begin position="150"/>
        <end position="179"/>
    </location>
</feature>
<protein>
    <recommendedName>
        <fullName evidence="7">C2HC/C3H-type domain-containing protein</fullName>
    </recommendedName>
</protein>
<proteinExistence type="predicted"/>
<gene>
    <name evidence="8" type="ORF">EDS130_LOCUS19574</name>
</gene>
<dbReference type="EMBL" id="CAJNOJ010000094">
    <property type="protein sequence ID" value="CAF1092865.1"/>
    <property type="molecule type" value="Genomic_DNA"/>
</dbReference>
<dbReference type="PANTHER" id="PTHR13555">
    <property type="entry name" value="C2H2 ZINC FINGER CGI-62-RELATED"/>
    <property type="match status" value="1"/>
</dbReference>
<dbReference type="AlphaFoldDB" id="A0A814NFI5"/>
<keyword evidence="2" id="KW-0677">Repeat</keyword>
<evidence type="ECO:0000313" key="9">
    <source>
        <dbReference type="Proteomes" id="UP000663852"/>
    </source>
</evidence>
<reference evidence="8" key="1">
    <citation type="submission" date="2021-02" db="EMBL/GenBank/DDBJ databases">
        <authorList>
            <person name="Nowell W R."/>
        </authorList>
    </citation>
    <scope>NUCLEOTIDE SEQUENCE</scope>
</reference>
<keyword evidence="3 5" id="KW-0863">Zinc-finger</keyword>
<feature type="region of interest" description="Disordered" evidence="6">
    <location>
        <begin position="1"/>
        <end position="23"/>
    </location>
</feature>
<name>A0A814NFI5_ADIRI</name>
<dbReference type="Proteomes" id="UP000663852">
    <property type="component" value="Unassembled WGS sequence"/>
</dbReference>
<dbReference type="OrthoDB" id="10255185at2759"/>
<dbReference type="PROSITE" id="PS52027">
    <property type="entry name" value="ZF_C2HC_C3H"/>
    <property type="match status" value="2"/>
</dbReference>
<keyword evidence="4" id="KW-0862">Zinc</keyword>
<dbReference type="Gene3D" id="3.30.160.60">
    <property type="entry name" value="Classic Zinc Finger"/>
    <property type="match status" value="1"/>
</dbReference>